<feature type="region of interest" description="Disordered" evidence="11">
    <location>
        <begin position="359"/>
        <end position="420"/>
    </location>
</feature>
<evidence type="ECO:0000256" key="7">
    <source>
        <dbReference type="ARBA" id="ARBA00022840"/>
    </source>
</evidence>
<dbReference type="InterPro" id="IPR046409">
    <property type="entry name" value="PDC10_dimerisation_sf"/>
</dbReference>
<feature type="domain" description="Protein kinase" evidence="12">
    <location>
        <begin position="19"/>
        <end position="269"/>
    </location>
</feature>
<feature type="compositionally biased region" description="Low complexity" evidence="11">
    <location>
        <begin position="359"/>
        <end position="375"/>
    </location>
</feature>
<dbReference type="OrthoDB" id="8693905at2759"/>
<keyword evidence="14" id="KW-1185">Reference proteome</keyword>
<evidence type="ECO:0000256" key="2">
    <source>
        <dbReference type="ARBA" id="ARBA00012513"/>
    </source>
</evidence>
<keyword evidence="6" id="KW-0418">Kinase</keyword>
<dbReference type="EMBL" id="SJOL01000554">
    <property type="protein sequence ID" value="TGZ75547.1"/>
    <property type="molecule type" value="Genomic_DNA"/>
</dbReference>
<dbReference type="GO" id="GO:0005524">
    <property type="term" value="F:ATP binding"/>
    <property type="evidence" value="ECO:0007669"/>
    <property type="project" value="UniProtKB-UniRule"/>
</dbReference>
<accession>A0A4S2MMK3</accession>
<dbReference type="FunFam" id="1.10.510.10:FF:000499">
    <property type="entry name" value="Serine/threonine-protein kinase KIC1"/>
    <property type="match status" value="1"/>
</dbReference>
<organism evidence="13 14">
    <name type="scientific">Opisthorchis felineus</name>
    <dbReference type="NCBI Taxonomy" id="147828"/>
    <lineage>
        <taxon>Eukaryota</taxon>
        <taxon>Metazoa</taxon>
        <taxon>Spiralia</taxon>
        <taxon>Lophotrochozoa</taxon>
        <taxon>Platyhelminthes</taxon>
        <taxon>Trematoda</taxon>
        <taxon>Digenea</taxon>
        <taxon>Opisthorchiida</taxon>
        <taxon>Opisthorchiata</taxon>
        <taxon>Opisthorchiidae</taxon>
        <taxon>Opisthorchis</taxon>
    </lineage>
</organism>
<dbReference type="Gene3D" id="1.10.510.10">
    <property type="entry name" value="Transferase(Phosphotransferase) domain 1"/>
    <property type="match status" value="1"/>
</dbReference>
<dbReference type="Pfam" id="PF00069">
    <property type="entry name" value="Pkinase"/>
    <property type="match status" value="1"/>
</dbReference>
<dbReference type="GO" id="GO:0005737">
    <property type="term" value="C:cytoplasm"/>
    <property type="evidence" value="ECO:0007669"/>
    <property type="project" value="TreeGrafter"/>
</dbReference>
<keyword evidence="4" id="KW-0808">Transferase</keyword>
<protein>
    <recommendedName>
        <fullName evidence="2">non-specific serine/threonine protein kinase</fullName>
        <ecNumber evidence="2">2.7.11.1</ecNumber>
    </recommendedName>
</protein>
<feature type="region of interest" description="Disordered" evidence="11">
    <location>
        <begin position="457"/>
        <end position="504"/>
    </location>
</feature>
<feature type="region of interest" description="Disordered" evidence="11">
    <location>
        <begin position="293"/>
        <end position="328"/>
    </location>
</feature>
<evidence type="ECO:0000256" key="6">
    <source>
        <dbReference type="ARBA" id="ARBA00022777"/>
    </source>
</evidence>
<evidence type="ECO:0000256" key="11">
    <source>
        <dbReference type="SAM" id="MobiDB-lite"/>
    </source>
</evidence>
<dbReference type="InterPro" id="IPR017441">
    <property type="entry name" value="Protein_kinase_ATP_BS"/>
</dbReference>
<dbReference type="GO" id="GO:0004674">
    <property type="term" value="F:protein serine/threonine kinase activity"/>
    <property type="evidence" value="ECO:0007669"/>
    <property type="project" value="UniProtKB-KW"/>
</dbReference>
<dbReference type="EMBL" id="SJOL01000554">
    <property type="protein sequence ID" value="TGZ75545.1"/>
    <property type="molecule type" value="Genomic_DNA"/>
</dbReference>
<comment type="catalytic activity">
    <reaction evidence="8">
        <text>L-threonyl-[protein] + ATP = O-phospho-L-threonyl-[protein] + ADP + H(+)</text>
        <dbReference type="Rhea" id="RHEA:46608"/>
        <dbReference type="Rhea" id="RHEA-COMP:11060"/>
        <dbReference type="Rhea" id="RHEA-COMP:11605"/>
        <dbReference type="ChEBI" id="CHEBI:15378"/>
        <dbReference type="ChEBI" id="CHEBI:30013"/>
        <dbReference type="ChEBI" id="CHEBI:30616"/>
        <dbReference type="ChEBI" id="CHEBI:61977"/>
        <dbReference type="ChEBI" id="CHEBI:456216"/>
        <dbReference type="EC" id="2.7.11.1"/>
    </reaction>
</comment>
<keyword evidence="3" id="KW-0723">Serine/threonine-protein kinase</keyword>
<dbReference type="SUPFAM" id="SSF56112">
    <property type="entry name" value="Protein kinase-like (PK-like)"/>
    <property type="match status" value="1"/>
</dbReference>
<dbReference type="EC" id="2.7.11.1" evidence="2"/>
<feature type="compositionally biased region" description="Acidic residues" evidence="11">
    <location>
        <begin position="294"/>
        <end position="306"/>
    </location>
</feature>
<evidence type="ECO:0000256" key="3">
    <source>
        <dbReference type="ARBA" id="ARBA00022527"/>
    </source>
</evidence>
<sequence>MNSKPAPIKVSNVDPETMFDVQERIGRGSFGEVFKGMNKRTREVVAIKLIYLEAAEDEIEDIQQEILVLSQCNSPQITKYHGSYLKDTTLWIIMEYLGGGSALDLMKPGPIPELYIPTILREILKGLDYLHSQNKIHRDIKAANVLFSYNGDVKLADFGVAGQLNSSITKRGSFVGTPFWMAPELIQRCAYDFKVDVWSTGITAIELAKGEPPNADLHPIRALLFIPHNPPPQLTGDFSKQFRDFVESCLVKVPENRPTAHELLRHPFIKRARKNNAILQELIERYRRWRELGSDEEPDSDDDGLSADDTSKGGKTRKPRDGELPNNSADTLKWVFDTVQSAPAGLHSAVAITASVTTTTTTSTTTAAPVPAPAAVQSRRPLIQGDLRERRNSPDQKSHVNHSQQPAPLQHVPVSRSSPQAISIISSKTAASPGIPVTRPVTTTQTNTTNTELVVISESGLPPPVPPHIQSNNNPASTTASSPRPQVIIQQQQQQQHQPPPPSQLIRRISIEDSTPTQPVLRNVAAVGDHETLVQRQRPVSSHPTVLVVDGYSRPTGNNNVTRPISMRYESAHSPEPAGAPMPLVRSACLRLHILPLLENLRGVYDQIRSGAADSIDELVSAFETVDRSSPQFTTQFVVELLGRALDSNPLISSHVKRRALDRLRMGPPV</sequence>
<dbReference type="Gene3D" id="1.10.12.70">
    <property type="match status" value="1"/>
</dbReference>
<feature type="compositionally biased region" description="Low complexity" evidence="11">
    <location>
        <begin position="471"/>
        <end position="497"/>
    </location>
</feature>
<dbReference type="InterPro" id="IPR050629">
    <property type="entry name" value="STE20/SPS1-PAK"/>
</dbReference>
<keyword evidence="7 10" id="KW-0067">ATP-binding</keyword>
<evidence type="ECO:0000256" key="1">
    <source>
        <dbReference type="ARBA" id="ARBA00008874"/>
    </source>
</evidence>
<dbReference type="AlphaFoldDB" id="A0A4S2MMK3"/>
<dbReference type="STRING" id="147828.A0A4S2MMK3"/>
<dbReference type="Proteomes" id="UP000308267">
    <property type="component" value="Unassembled WGS sequence"/>
</dbReference>
<gene>
    <name evidence="13" type="ORF">CRM22_000306</name>
</gene>
<dbReference type="PANTHER" id="PTHR48012:SF10">
    <property type="entry name" value="FI20177P1"/>
    <property type="match status" value="1"/>
</dbReference>
<proteinExistence type="inferred from homology"/>
<dbReference type="InterPro" id="IPR011009">
    <property type="entry name" value="Kinase-like_dom_sf"/>
</dbReference>
<dbReference type="PROSITE" id="PS00107">
    <property type="entry name" value="PROTEIN_KINASE_ATP"/>
    <property type="match status" value="1"/>
</dbReference>
<evidence type="ECO:0000256" key="8">
    <source>
        <dbReference type="ARBA" id="ARBA00047899"/>
    </source>
</evidence>
<evidence type="ECO:0000256" key="4">
    <source>
        <dbReference type="ARBA" id="ARBA00022679"/>
    </source>
</evidence>
<evidence type="ECO:0000313" key="13">
    <source>
        <dbReference type="EMBL" id="TGZ75547.1"/>
    </source>
</evidence>
<dbReference type="CDD" id="cd06609">
    <property type="entry name" value="STKc_MST3_like"/>
    <property type="match status" value="1"/>
</dbReference>
<dbReference type="EMBL" id="SJOL01000554">
    <property type="protein sequence ID" value="TGZ75544.1"/>
    <property type="molecule type" value="Genomic_DNA"/>
</dbReference>
<keyword evidence="5 10" id="KW-0547">Nucleotide-binding</keyword>
<dbReference type="PANTHER" id="PTHR48012">
    <property type="entry name" value="STERILE20-LIKE KINASE, ISOFORM B-RELATED"/>
    <property type="match status" value="1"/>
</dbReference>
<feature type="binding site" evidence="10">
    <location>
        <position position="48"/>
    </location>
    <ligand>
        <name>ATP</name>
        <dbReference type="ChEBI" id="CHEBI:30616"/>
    </ligand>
</feature>
<evidence type="ECO:0000256" key="9">
    <source>
        <dbReference type="ARBA" id="ARBA00048679"/>
    </source>
</evidence>
<evidence type="ECO:0000256" key="10">
    <source>
        <dbReference type="PROSITE-ProRule" id="PRU10141"/>
    </source>
</evidence>
<dbReference type="EMBL" id="SJOL01000554">
    <property type="protein sequence ID" value="TGZ75543.1"/>
    <property type="molecule type" value="Genomic_DNA"/>
</dbReference>
<dbReference type="InterPro" id="IPR000719">
    <property type="entry name" value="Prot_kinase_dom"/>
</dbReference>
<dbReference type="PROSITE" id="PS50011">
    <property type="entry name" value="PROTEIN_KINASE_DOM"/>
    <property type="match status" value="1"/>
</dbReference>
<evidence type="ECO:0000313" key="14">
    <source>
        <dbReference type="Proteomes" id="UP000308267"/>
    </source>
</evidence>
<dbReference type="SMART" id="SM00220">
    <property type="entry name" value="S_TKc"/>
    <property type="match status" value="1"/>
</dbReference>
<comment type="caution">
    <text evidence="13">The sequence shown here is derived from an EMBL/GenBank/DDBJ whole genome shotgun (WGS) entry which is preliminary data.</text>
</comment>
<comment type="similarity">
    <text evidence="1">Belongs to the protein kinase superfamily. STE Ser/Thr protein kinase family. STE20 subfamily.</text>
</comment>
<reference evidence="13 14" key="1">
    <citation type="journal article" date="2019" name="BMC Genomics">
        <title>New insights from Opisthorchis felineus genome: update on genomics of the epidemiologically important liver flukes.</title>
        <authorList>
            <person name="Ershov N.I."/>
            <person name="Mordvinov V.A."/>
            <person name="Prokhortchouk E.B."/>
            <person name="Pakharukova M.Y."/>
            <person name="Gunbin K.V."/>
            <person name="Ustyantsev K."/>
            <person name="Genaev M.A."/>
            <person name="Blinov A.G."/>
            <person name="Mazur A."/>
            <person name="Boulygina E."/>
            <person name="Tsygankova S."/>
            <person name="Khrameeva E."/>
            <person name="Chekanov N."/>
            <person name="Fan G."/>
            <person name="Xiao A."/>
            <person name="Zhang H."/>
            <person name="Xu X."/>
            <person name="Yang H."/>
            <person name="Solovyev V."/>
            <person name="Lee S.M."/>
            <person name="Liu X."/>
            <person name="Afonnikov D.A."/>
            <person name="Skryabin K.G."/>
        </authorList>
    </citation>
    <scope>NUCLEOTIDE SEQUENCE [LARGE SCALE GENOMIC DNA]</scope>
    <source>
        <strain evidence="13">AK-0245</strain>
        <tissue evidence="13">Whole organism</tissue>
    </source>
</reference>
<evidence type="ECO:0000259" key="12">
    <source>
        <dbReference type="PROSITE" id="PS50011"/>
    </source>
</evidence>
<evidence type="ECO:0000256" key="5">
    <source>
        <dbReference type="ARBA" id="ARBA00022741"/>
    </source>
</evidence>
<name>A0A4S2MMK3_OPIFE</name>
<dbReference type="Gene3D" id="3.30.200.20">
    <property type="entry name" value="Phosphorylase Kinase, domain 1"/>
    <property type="match status" value="1"/>
</dbReference>
<comment type="catalytic activity">
    <reaction evidence="9">
        <text>L-seryl-[protein] + ATP = O-phospho-L-seryl-[protein] + ADP + H(+)</text>
        <dbReference type="Rhea" id="RHEA:17989"/>
        <dbReference type="Rhea" id="RHEA-COMP:9863"/>
        <dbReference type="Rhea" id="RHEA-COMP:11604"/>
        <dbReference type="ChEBI" id="CHEBI:15378"/>
        <dbReference type="ChEBI" id="CHEBI:29999"/>
        <dbReference type="ChEBI" id="CHEBI:30616"/>
        <dbReference type="ChEBI" id="CHEBI:83421"/>
        <dbReference type="ChEBI" id="CHEBI:456216"/>
        <dbReference type="EC" id="2.7.11.1"/>
    </reaction>
</comment>
<feature type="compositionally biased region" description="Basic and acidic residues" evidence="11">
    <location>
        <begin position="386"/>
        <end position="398"/>
    </location>
</feature>